<dbReference type="InterPro" id="IPR025664">
    <property type="entry name" value="Spore_III_AC/AD"/>
</dbReference>
<dbReference type="Pfam" id="PF06686">
    <property type="entry name" value="SpoIIIAC"/>
    <property type="match status" value="2"/>
</dbReference>
<evidence type="ECO:0000313" key="2">
    <source>
        <dbReference type="EMBL" id="PSR31900.1"/>
    </source>
</evidence>
<keyword evidence="1" id="KW-0472">Membrane</keyword>
<sequence length="130" mass="13959">MQIILKLVFLGLVGTILLVIIREERRDIGVVLRLAIGVVLLLLLLSPLSHVLTGILQLVDQVKIRGLYLGLLLRVIGIAYLATFAAHIANDSGEAGIGWRIEVGAKIVILALALPLVSAILDTVLKMIPS</sequence>
<accession>A0A2T2XBQ1</accession>
<reference evidence="2 3" key="1">
    <citation type="journal article" date="2014" name="BMC Genomics">
        <title>Comparison of environmental and isolate Sulfobacillus genomes reveals diverse carbon, sulfur, nitrogen, and hydrogen metabolisms.</title>
        <authorList>
            <person name="Justice N.B."/>
            <person name="Norman A."/>
            <person name="Brown C.T."/>
            <person name="Singh A."/>
            <person name="Thomas B.C."/>
            <person name="Banfield J.F."/>
        </authorList>
    </citation>
    <scope>NUCLEOTIDE SEQUENCE [LARGE SCALE GENOMIC DNA]</scope>
    <source>
        <strain evidence="2">AMDSBA1</strain>
    </source>
</reference>
<keyword evidence="1" id="KW-1133">Transmembrane helix</keyword>
<comment type="caution">
    <text evidence="2">The sequence shown here is derived from an EMBL/GenBank/DDBJ whole genome shotgun (WGS) entry which is preliminary data.</text>
</comment>
<name>A0A2T2XBQ1_9FIRM</name>
<protein>
    <submittedName>
        <fullName evidence="2">Stage III sporulation protein AD</fullName>
    </submittedName>
</protein>
<dbReference type="Proteomes" id="UP000242699">
    <property type="component" value="Unassembled WGS sequence"/>
</dbReference>
<organism evidence="2 3">
    <name type="scientific">Sulfobacillus benefaciens</name>
    <dbReference type="NCBI Taxonomy" id="453960"/>
    <lineage>
        <taxon>Bacteria</taxon>
        <taxon>Bacillati</taxon>
        <taxon>Bacillota</taxon>
        <taxon>Clostridia</taxon>
        <taxon>Eubacteriales</taxon>
        <taxon>Clostridiales Family XVII. Incertae Sedis</taxon>
        <taxon>Sulfobacillus</taxon>
    </lineage>
</organism>
<gene>
    <name evidence="2" type="ORF">C7B43_01380</name>
</gene>
<dbReference type="EMBL" id="PXYT01000001">
    <property type="protein sequence ID" value="PSR31900.1"/>
    <property type="molecule type" value="Genomic_DNA"/>
</dbReference>
<dbReference type="AlphaFoldDB" id="A0A2T2XBQ1"/>
<feature type="transmembrane region" description="Helical" evidence="1">
    <location>
        <begin position="107"/>
        <end position="125"/>
    </location>
</feature>
<feature type="transmembrane region" description="Helical" evidence="1">
    <location>
        <begin position="67"/>
        <end position="87"/>
    </location>
</feature>
<evidence type="ECO:0000256" key="1">
    <source>
        <dbReference type="SAM" id="Phobius"/>
    </source>
</evidence>
<keyword evidence="1" id="KW-0812">Transmembrane</keyword>
<proteinExistence type="predicted"/>
<evidence type="ECO:0000313" key="3">
    <source>
        <dbReference type="Proteomes" id="UP000242699"/>
    </source>
</evidence>
<feature type="transmembrane region" description="Helical" evidence="1">
    <location>
        <begin position="32"/>
        <end position="55"/>
    </location>
</feature>